<organism evidence="3">
    <name type="scientific">Halyomorpha halys</name>
    <name type="common">Brown marmorated stink bug</name>
    <name type="synonym">Pentatoma halys</name>
    <dbReference type="NCBI Taxonomy" id="286706"/>
    <lineage>
        <taxon>Eukaryota</taxon>
        <taxon>Metazoa</taxon>
        <taxon>Ecdysozoa</taxon>
        <taxon>Arthropoda</taxon>
        <taxon>Hexapoda</taxon>
        <taxon>Insecta</taxon>
        <taxon>Pterygota</taxon>
        <taxon>Neoptera</taxon>
        <taxon>Paraneoptera</taxon>
        <taxon>Hemiptera</taxon>
        <taxon>Heteroptera</taxon>
        <taxon>Panheteroptera</taxon>
        <taxon>Pentatomomorpha</taxon>
        <taxon>Pentatomoidea</taxon>
        <taxon>Pentatomidae</taxon>
        <taxon>Pentatominae</taxon>
        <taxon>Halyomorpha</taxon>
    </lineage>
</organism>
<proteinExistence type="evidence at transcript level"/>
<dbReference type="GO" id="GO:0005615">
    <property type="term" value="C:extracellular space"/>
    <property type="evidence" value="ECO:0007669"/>
    <property type="project" value="TreeGrafter"/>
</dbReference>
<dbReference type="GO" id="GO:0005549">
    <property type="term" value="F:odorant binding"/>
    <property type="evidence" value="ECO:0007669"/>
    <property type="project" value="InterPro"/>
</dbReference>
<dbReference type="SUPFAM" id="SSF47565">
    <property type="entry name" value="Insect pheromone/odorant-binding proteins"/>
    <property type="match status" value="1"/>
</dbReference>
<reference evidence="3" key="1">
    <citation type="submission" date="2015-10" db="EMBL/GenBank/DDBJ databases">
        <authorList>
            <person name="Gilbert D.G."/>
        </authorList>
    </citation>
    <scope>NUCLEOTIDE SEQUENCE</scope>
</reference>
<sequence>MNRVVIVVALILACIFNCHGQANPEIKAAVNECRSQHNIEAGQIKDAINNKKIPETEHGQCFMSCVMKKMGVLKNGKIDLDRVSELINNKFKDQENREKAYEIAKRCANVKSPDGKECSQASEMAKCALKNAIELKMEVPKGSF</sequence>
<dbReference type="Gene3D" id="1.10.238.20">
    <property type="entry name" value="Pheromone/general odorant binding protein domain"/>
    <property type="match status" value="1"/>
</dbReference>
<name>A0A1L2JGR1_HALHY</name>
<evidence type="ECO:0000256" key="1">
    <source>
        <dbReference type="ARBA" id="ARBA00022729"/>
    </source>
</evidence>
<accession>A0A1L2JGR1</accession>
<dbReference type="InterPro" id="IPR036728">
    <property type="entry name" value="PBP_GOBP_sf"/>
</dbReference>
<dbReference type="GO" id="GO:0007608">
    <property type="term" value="P:sensory perception of smell"/>
    <property type="evidence" value="ECO:0007669"/>
    <property type="project" value="TreeGrafter"/>
</dbReference>
<dbReference type="InterPro" id="IPR006170">
    <property type="entry name" value="PBP/GOBP"/>
</dbReference>
<feature type="chain" id="PRO_5012634276" evidence="2">
    <location>
        <begin position="21"/>
        <end position="144"/>
    </location>
</feature>
<dbReference type="PANTHER" id="PTHR11857">
    <property type="entry name" value="ODORANT BINDING PROTEIN-RELATED"/>
    <property type="match status" value="1"/>
</dbReference>
<dbReference type="Pfam" id="PF01395">
    <property type="entry name" value="PBP_GOBP"/>
    <property type="match status" value="1"/>
</dbReference>
<protein>
    <submittedName>
        <fullName evidence="3">Odorant-binding protein 23</fullName>
    </submittedName>
</protein>
<evidence type="ECO:0000256" key="2">
    <source>
        <dbReference type="SAM" id="SignalP"/>
    </source>
</evidence>
<dbReference type="EMBL" id="KT875759">
    <property type="protein sequence ID" value="AOV87040.1"/>
    <property type="molecule type" value="mRNA"/>
</dbReference>
<dbReference type="SMART" id="SM00708">
    <property type="entry name" value="PhBP"/>
    <property type="match status" value="1"/>
</dbReference>
<evidence type="ECO:0000313" key="3">
    <source>
        <dbReference type="EMBL" id="AOV87040.1"/>
    </source>
</evidence>
<dbReference type="OrthoDB" id="6611826at2759"/>
<dbReference type="AlphaFoldDB" id="A0A1L2JGR1"/>
<keyword evidence="1 2" id="KW-0732">Signal</keyword>
<dbReference type="CDD" id="cd23992">
    <property type="entry name" value="PBP_GOBP"/>
    <property type="match status" value="1"/>
</dbReference>
<reference evidence="3" key="2">
    <citation type="journal article" date="2016" name="Insect Mol. Biol.">
        <title>Identification and expression profile of odorant-binding proteins in Halyomorpha halys (Hemiptera: Pentatomidae).</title>
        <authorList>
            <person name="Paula D.P."/>
            <person name="Togawa R.C."/>
            <person name="Costa M.M."/>
            <person name="Grynberg P."/>
            <person name="Martins N.F."/>
            <person name="Andow D.A."/>
        </authorList>
    </citation>
    <scope>NUCLEOTIDE SEQUENCE</scope>
</reference>
<feature type="signal peptide" evidence="2">
    <location>
        <begin position="1"/>
        <end position="20"/>
    </location>
</feature>